<dbReference type="Pfam" id="PF01883">
    <property type="entry name" value="FeS_assembly_P"/>
    <property type="match status" value="1"/>
</dbReference>
<evidence type="ECO:0000259" key="1">
    <source>
        <dbReference type="Pfam" id="PF01883"/>
    </source>
</evidence>
<dbReference type="InterPro" id="IPR052339">
    <property type="entry name" value="Fe-S_Maturation_MIP18"/>
</dbReference>
<protein>
    <submittedName>
        <fullName evidence="2">SUF system Fe-S cluster assembly protein</fullName>
    </submittedName>
</protein>
<organism evidence="2 3">
    <name type="scientific">Trinickia symbiotica</name>
    <dbReference type="NCBI Taxonomy" id="863227"/>
    <lineage>
        <taxon>Bacteria</taxon>
        <taxon>Pseudomonadati</taxon>
        <taxon>Pseudomonadota</taxon>
        <taxon>Betaproteobacteria</taxon>
        <taxon>Burkholderiales</taxon>
        <taxon>Burkholderiaceae</taxon>
        <taxon>Trinickia</taxon>
    </lineage>
</organism>
<proteinExistence type="predicted"/>
<dbReference type="PANTHER" id="PTHR42831">
    <property type="entry name" value="FE-S PROTEIN MATURATION AUXILIARY FACTOR YITW"/>
    <property type="match status" value="1"/>
</dbReference>
<dbReference type="SUPFAM" id="SSF117916">
    <property type="entry name" value="Fe-S cluster assembly (FSCA) domain-like"/>
    <property type="match status" value="1"/>
</dbReference>
<dbReference type="PANTHER" id="PTHR42831:SF1">
    <property type="entry name" value="FE-S PROTEIN MATURATION AUXILIARY FACTOR YITW"/>
    <property type="match status" value="1"/>
</dbReference>
<dbReference type="EMBL" id="PYUC01000007">
    <property type="protein sequence ID" value="PTB19754.1"/>
    <property type="molecule type" value="Genomic_DNA"/>
</dbReference>
<dbReference type="AlphaFoldDB" id="A0A2T3XTC4"/>
<name>A0A2T3XTC4_9BURK</name>
<gene>
    <name evidence="2" type="ORF">C9I57_15170</name>
</gene>
<sequence>MKAMDWLRRGNKADDAGYGDLQTRVIEALRTVFDPEIPVNIYDLGLVYELAIDEDEGRVGVRMTLTAPGCPVAQTFPSIVEDAVRSVDGVNDAVVELVWDPPWSRERMSEAARLQLGLV</sequence>
<dbReference type="InterPro" id="IPR014291">
    <property type="entry name" value="SUF_FeS_clus_asmbl-assoc"/>
</dbReference>
<dbReference type="Proteomes" id="UP000240638">
    <property type="component" value="Unassembled WGS sequence"/>
</dbReference>
<reference evidence="2 3" key="1">
    <citation type="submission" date="2018-03" db="EMBL/GenBank/DDBJ databases">
        <title>Whole genome analyses suggest that Burkholderia sensu lato contains two further novel genera in the rhizoxinica-symbiotica group Mycetohabitans gen. nov., and Trinickia gen. nov.: implications for the evolution of diazotrophy and nodulation in the Burkholderiaceae.</title>
        <authorList>
            <person name="Estrada De Los Santos P."/>
            <person name="Palmer M."/>
            <person name="Chavez-Ramirez B."/>
            <person name="Steenkamp E.T."/>
            <person name="Hirsch A.M."/>
            <person name="Manyaka P."/>
            <person name="Maluk M."/>
            <person name="Lafos M."/>
            <person name="Crook M."/>
            <person name="Gross E."/>
            <person name="Simon M.F."/>
            <person name="Bueno Dos Reis Junior F."/>
            <person name="Poole P.S."/>
            <person name="Venter S.N."/>
            <person name="James E.K."/>
        </authorList>
    </citation>
    <scope>NUCLEOTIDE SEQUENCE [LARGE SCALE GENOMIC DNA]</scope>
    <source>
        <strain evidence="2 3">JPY-366</strain>
    </source>
</reference>
<dbReference type="InterPro" id="IPR002744">
    <property type="entry name" value="MIP18-like"/>
</dbReference>
<evidence type="ECO:0000313" key="3">
    <source>
        <dbReference type="Proteomes" id="UP000240638"/>
    </source>
</evidence>
<feature type="domain" description="MIP18 family-like" evidence="1">
    <location>
        <begin position="23"/>
        <end position="96"/>
    </location>
</feature>
<dbReference type="RefSeq" id="WP_107151715.1">
    <property type="nucleotide sequence ID" value="NZ_PYUC01000007.1"/>
</dbReference>
<evidence type="ECO:0000313" key="2">
    <source>
        <dbReference type="EMBL" id="PTB19754.1"/>
    </source>
</evidence>
<comment type="caution">
    <text evidence="2">The sequence shown here is derived from an EMBL/GenBank/DDBJ whole genome shotgun (WGS) entry which is preliminary data.</text>
</comment>
<dbReference type="Gene3D" id="3.30.300.130">
    <property type="entry name" value="Fe-S cluster assembly (FSCA)"/>
    <property type="match status" value="1"/>
</dbReference>
<accession>A0A2T3XTC4</accession>
<dbReference type="NCBIfam" id="TIGR02945">
    <property type="entry name" value="SUF_assoc"/>
    <property type="match status" value="1"/>
</dbReference>
<dbReference type="InterPro" id="IPR034904">
    <property type="entry name" value="FSCA_dom_sf"/>
</dbReference>